<organism evidence="2 3">
    <name type="scientific">Echria macrotheca</name>
    <dbReference type="NCBI Taxonomy" id="438768"/>
    <lineage>
        <taxon>Eukaryota</taxon>
        <taxon>Fungi</taxon>
        <taxon>Dikarya</taxon>
        <taxon>Ascomycota</taxon>
        <taxon>Pezizomycotina</taxon>
        <taxon>Sordariomycetes</taxon>
        <taxon>Sordariomycetidae</taxon>
        <taxon>Sordariales</taxon>
        <taxon>Schizotheciaceae</taxon>
        <taxon>Echria</taxon>
    </lineage>
</organism>
<name>A0AAJ0F5W3_9PEZI</name>
<gene>
    <name evidence="2" type="ORF">QBC47DRAFT_465489</name>
</gene>
<dbReference type="EMBL" id="MU839855">
    <property type="protein sequence ID" value="KAK1749595.1"/>
    <property type="molecule type" value="Genomic_DNA"/>
</dbReference>
<sequence>MGLHLLDLPEELLLAVMQLLDPTTIQCLRRTGRIFLRLFSGVLESLVPSSSTQLSEPSTKKSPCSLRISLASRHPKLNGDNDPNGDGVTMKNVDDEAAQGSKMTTPETEYGFDSDMRDAMSVVGKKPNTFKVSIKDRPPFMFAKWSRSQQETMALFILAN</sequence>
<evidence type="ECO:0000313" key="3">
    <source>
        <dbReference type="Proteomes" id="UP001239445"/>
    </source>
</evidence>
<evidence type="ECO:0000313" key="2">
    <source>
        <dbReference type="EMBL" id="KAK1749595.1"/>
    </source>
</evidence>
<feature type="region of interest" description="Disordered" evidence="1">
    <location>
        <begin position="71"/>
        <end position="112"/>
    </location>
</feature>
<dbReference type="AlphaFoldDB" id="A0AAJ0F5W3"/>
<comment type="caution">
    <text evidence="2">The sequence shown here is derived from an EMBL/GenBank/DDBJ whole genome shotgun (WGS) entry which is preliminary data.</text>
</comment>
<dbReference type="Proteomes" id="UP001239445">
    <property type="component" value="Unassembled WGS sequence"/>
</dbReference>
<dbReference type="SUPFAM" id="SSF81383">
    <property type="entry name" value="F-box domain"/>
    <property type="match status" value="1"/>
</dbReference>
<protein>
    <recommendedName>
        <fullName evidence="4">F-box domain-containing protein</fullName>
    </recommendedName>
</protein>
<dbReference type="InterPro" id="IPR036047">
    <property type="entry name" value="F-box-like_dom_sf"/>
</dbReference>
<evidence type="ECO:0008006" key="4">
    <source>
        <dbReference type="Google" id="ProtNLM"/>
    </source>
</evidence>
<proteinExistence type="predicted"/>
<reference evidence="2" key="1">
    <citation type="submission" date="2023-06" db="EMBL/GenBank/DDBJ databases">
        <title>Genome-scale phylogeny and comparative genomics of the fungal order Sordariales.</title>
        <authorList>
            <consortium name="Lawrence Berkeley National Laboratory"/>
            <person name="Hensen N."/>
            <person name="Bonometti L."/>
            <person name="Westerberg I."/>
            <person name="Brannstrom I.O."/>
            <person name="Guillou S."/>
            <person name="Cros-Aarteil S."/>
            <person name="Calhoun S."/>
            <person name="Haridas S."/>
            <person name="Kuo A."/>
            <person name="Mondo S."/>
            <person name="Pangilinan J."/>
            <person name="Riley R."/>
            <person name="Labutti K."/>
            <person name="Andreopoulos B."/>
            <person name="Lipzen A."/>
            <person name="Chen C."/>
            <person name="Yanf M."/>
            <person name="Daum C."/>
            <person name="Ng V."/>
            <person name="Clum A."/>
            <person name="Steindorff A."/>
            <person name="Ohm R."/>
            <person name="Martin F."/>
            <person name="Silar P."/>
            <person name="Natvig D."/>
            <person name="Lalanne C."/>
            <person name="Gautier V."/>
            <person name="Ament-Velasquez S.L."/>
            <person name="Kruys A."/>
            <person name="Hutchinson M.I."/>
            <person name="Powell A.J."/>
            <person name="Barry K."/>
            <person name="Miller A.N."/>
            <person name="Grigoriev I.V."/>
            <person name="Debuchy R."/>
            <person name="Gladieux P."/>
            <person name="Thoren M.H."/>
            <person name="Johannesson H."/>
        </authorList>
    </citation>
    <scope>NUCLEOTIDE SEQUENCE</scope>
    <source>
        <strain evidence="2">PSN4</strain>
    </source>
</reference>
<keyword evidence="3" id="KW-1185">Reference proteome</keyword>
<evidence type="ECO:0000256" key="1">
    <source>
        <dbReference type="SAM" id="MobiDB-lite"/>
    </source>
</evidence>
<accession>A0AAJ0F5W3</accession>